<dbReference type="EMBL" id="QPEX01000006">
    <property type="protein sequence ID" value="RCS55928.1"/>
    <property type="molecule type" value="Genomic_DNA"/>
</dbReference>
<comment type="caution">
    <text evidence="2">The sequence shown here is derived from an EMBL/GenBank/DDBJ whole genome shotgun (WGS) entry which is preliminary data.</text>
</comment>
<sequence>MLDLCGIVARSHGYNIRSTFTWLIDQHGGTGPLYSTVPVYQMGVLRIADYLDLHAERAPSNLLKVKALRSSISQREWAAHAAITDIRYGGSNDPERLEIIAEPSSAAQYTSVLRWVEGIQSELDHTWATLGEVYGGVKNLSKLGLRLRRVTSPLQDRDRYSSQRNLSYVPKLAAFRATETALLPLLAKPLYGDRPEVGIRELMQNAIDAVNERKSLQKSGKLSRELAELQYAESLRSIGVDVIIDVCTRGESDNSSLNGVPDDWEHWVEVVDGGVGMTPQTVTDYFLCAGASFRRSLEWQRAFASGKGDGVVRCGQFGIGTLALFLLGDEVCVTTRHYSEERLGTQFRARLSDDEIELKRQVSPLGTSICIRITKEAFESLAGKYDPMRPQRSWDWFCLDSPRILCRIRRGDDIEIRPQSVLVSLNDIDHSEWRTVECDAFDRVIWRPANESWRHRLYANGILVASWHRNFDRNLFSDVTELKQPDVLVIDQSSNLELNLTRNDVIGVPGYKEAVERDALLDHCAWLLAQAGMPANDREPFQAPMWEKQSYMSPGDGVVKGPCYIVTEKGLVPLTAWHVHRAGIRILTTYFTSTNSYISDNKNDQMVHFPPKAIFKQDMLPTAYASFVLDVFGGFGPVSHTNVAIEEFSRLITPIIGQDAEWVLVMPTIIADRLDVKGLRSPQLGGGGIRHLTPAGWSVLGGDSYTDVSSLLSLVLGPNSPIQSNNAIRGFAQMTRHASSSQPKEDKFASVWAELRLPDVLPFDAALRQKQCAHAELMLAKHIARYTKI</sequence>
<dbReference type="Gene3D" id="3.30.565.10">
    <property type="entry name" value="Histidine kinase-like ATPase, C-terminal domain"/>
    <property type="match status" value="1"/>
</dbReference>
<evidence type="ECO:0000259" key="1">
    <source>
        <dbReference type="Pfam" id="PF24391"/>
    </source>
</evidence>
<dbReference type="InterPro" id="IPR056471">
    <property type="entry name" value="HD-CE"/>
</dbReference>
<proteinExistence type="predicted"/>
<name>A0A368KXE8_9BACT</name>
<reference evidence="2 3" key="1">
    <citation type="submission" date="2018-07" db="EMBL/GenBank/DDBJ databases">
        <title>Comparative genomes isolates from brazilian mangrove.</title>
        <authorList>
            <person name="De Araujo J.E."/>
            <person name="Taketani R.G."/>
            <person name="Silva M.C.P."/>
            <person name="Lourenco M.V."/>
            <person name="Oliveira V.M."/>
            <person name="Andreote F.D."/>
        </authorList>
    </citation>
    <scope>NUCLEOTIDE SEQUENCE [LARGE SCALE GENOMIC DNA]</scope>
    <source>
        <strain evidence="2 3">HEX PRIS-MGV</strain>
    </source>
</reference>
<organism evidence="2 3">
    <name type="scientific">Bremerella cremea</name>
    <dbReference type="NCBI Taxonomy" id="1031537"/>
    <lineage>
        <taxon>Bacteria</taxon>
        <taxon>Pseudomonadati</taxon>
        <taxon>Planctomycetota</taxon>
        <taxon>Planctomycetia</taxon>
        <taxon>Pirellulales</taxon>
        <taxon>Pirellulaceae</taxon>
        <taxon>Bremerella</taxon>
    </lineage>
</organism>
<feature type="domain" description="HD-CE" evidence="1">
    <location>
        <begin position="6"/>
        <end position="125"/>
    </location>
</feature>
<dbReference type="InterPro" id="IPR036890">
    <property type="entry name" value="HATPase_C_sf"/>
</dbReference>
<dbReference type="AlphaFoldDB" id="A0A368KXE8"/>
<evidence type="ECO:0000313" key="2">
    <source>
        <dbReference type="EMBL" id="RCS55928.1"/>
    </source>
</evidence>
<dbReference type="Pfam" id="PF24391">
    <property type="entry name" value="HD-CE"/>
    <property type="match status" value="1"/>
</dbReference>
<evidence type="ECO:0000313" key="3">
    <source>
        <dbReference type="Proteomes" id="UP000253562"/>
    </source>
</evidence>
<dbReference type="Proteomes" id="UP000253562">
    <property type="component" value="Unassembled WGS sequence"/>
</dbReference>
<accession>A0A368KXE8</accession>
<protein>
    <recommendedName>
        <fullName evidence="1">HD-CE domain-containing protein</fullName>
    </recommendedName>
</protein>
<dbReference type="SUPFAM" id="SSF55874">
    <property type="entry name" value="ATPase domain of HSP90 chaperone/DNA topoisomerase II/histidine kinase"/>
    <property type="match status" value="1"/>
</dbReference>
<gene>
    <name evidence="2" type="ORF">DTL42_00625</name>
</gene>